<dbReference type="InterPro" id="IPR056924">
    <property type="entry name" value="SH3_Tf2-1"/>
</dbReference>
<reference evidence="3" key="1">
    <citation type="journal article" date="2019" name="Sci. Rep.">
        <title>Draft genome of Tanacetum cinerariifolium, the natural source of mosquito coil.</title>
        <authorList>
            <person name="Yamashiro T."/>
            <person name="Shiraishi A."/>
            <person name="Satake H."/>
            <person name="Nakayama K."/>
        </authorList>
    </citation>
    <scope>NUCLEOTIDE SEQUENCE</scope>
</reference>
<feature type="non-terminal residue" evidence="3">
    <location>
        <position position="1"/>
    </location>
</feature>
<feature type="region of interest" description="Disordered" evidence="1">
    <location>
        <begin position="300"/>
        <end position="325"/>
    </location>
</feature>
<proteinExistence type="predicted"/>
<dbReference type="AlphaFoldDB" id="A0A699H0G8"/>
<comment type="caution">
    <text evidence="3">The sequence shown here is derived from an EMBL/GenBank/DDBJ whole genome shotgun (WGS) entry which is preliminary data.</text>
</comment>
<keyword evidence="3" id="KW-0695">RNA-directed DNA polymerase</keyword>
<dbReference type="SUPFAM" id="SSF53098">
    <property type="entry name" value="Ribonuclease H-like"/>
    <property type="match status" value="1"/>
</dbReference>
<dbReference type="GO" id="GO:0015074">
    <property type="term" value="P:DNA integration"/>
    <property type="evidence" value="ECO:0007669"/>
    <property type="project" value="InterPro"/>
</dbReference>
<accession>A0A699H0G8</accession>
<dbReference type="InterPro" id="IPR036397">
    <property type="entry name" value="RNaseH_sf"/>
</dbReference>
<protein>
    <submittedName>
        <fullName evidence="3">Reverse transcriptase domain-containing protein</fullName>
    </submittedName>
</protein>
<organism evidence="3">
    <name type="scientific">Tanacetum cinerariifolium</name>
    <name type="common">Dalmatian daisy</name>
    <name type="synonym">Chrysanthemum cinerariifolium</name>
    <dbReference type="NCBI Taxonomy" id="118510"/>
    <lineage>
        <taxon>Eukaryota</taxon>
        <taxon>Viridiplantae</taxon>
        <taxon>Streptophyta</taxon>
        <taxon>Embryophyta</taxon>
        <taxon>Tracheophyta</taxon>
        <taxon>Spermatophyta</taxon>
        <taxon>Magnoliopsida</taxon>
        <taxon>eudicotyledons</taxon>
        <taxon>Gunneridae</taxon>
        <taxon>Pentapetalae</taxon>
        <taxon>asterids</taxon>
        <taxon>campanulids</taxon>
        <taxon>Asterales</taxon>
        <taxon>Asteraceae</taxon>
        <taxon>Asteroideae</taxon>
        <taxon>Anthemideae</taxon>
        <taxon>Anthemidinae</taxon>
        <taxon>Tanacetum</taxon>
    </lineage>
</organism>
<dbReference type="GO" id="GO:0003964">
    <property type="term" value="F:RNA-directed DNA polymerase activity"/>
    <property type="evidence" value="ECO:0007669"/>
    <property type="project" value="UniProtKB-KW"/>
</dbReference>
<dbReference type="InterPro" id="IPR012337">
    <property type="entry name" value="RNaseH-like_sf"/>
</dbReference>
<keyword evidence="3" id="KW-0548">Nucleotidyltransferase</keyword>
<dbReference type="Gene3D" id="3.30.420.10">
    <property type="entry name" value="Ribonuclease H-like superfamily/Ribonuclease H"/>
    <property type="match status" value="1"/>
</dbReference>
<dbReference type="InterPro" id="IPR001584">
    <property type="entry name" value="Integrase_cat-core"/>
</dbReference>
<feature type="compositionally biased region" description="Polar residues" evidence="1">
    <location>
        <begin position="470"/>
        <end position="482"/>
    </location>
</feature>
<feature type="region of interest" description="Disordered" evidence="1">
    <location>
        <begin position="38"/>
        <end position="105"/>
    </location>
</feature>
<evidence type="ECO:0000313" key="3">
    <source>
        <dbReference type="EMBL" id="GEW21306.1"/>
    </source>
</evidence>
<feature type="compositionally biased region" description="Basic and acidic residues" evidence="1">
    <location>
        <begin position="425"/>
        <end position="438"/>
    </location>
</feature>
<dbReference type="EMBL" id="BKCJ010049379">
    <property type="protein sequence ID" value="GEW21306.1"/>
    <property type="molecule type" value="Genomic_DNA"/>
</dbReference>
<gene>
    <name evidence="3" type="ORF">Tci_193282</name>
</gene>
<feature type="region of interest" description="Disordered" evidence="1">
    <location>
        <begin position="463"/>
        <end position="486"/>
    </location>
</feature>
<feature type="region of interest" description="Disordered" evidence="1">
    <location>
        <begin position="353"/>
        <end position="377"/>
    </location>
</feature>
<name>A0A699H0G8_TANCI</name>
<feature type="domain" description="Integrase catalytic" evidence="2">
    <location>
        <begin position="584"/>
        <end position="740"/>
    </location>
</feature>
<dbReference type="Pfam" id="PF24626">
    <property type="entry name" value="SH3_Tf2-1"/>
    <property type="match status" value="1"/>
</dbReference>
<keyword evidence="3" id="KW-0808">Transferase</keyword>
<feature type="compositionally biased region" description="Basic and acidic residues" evidence="1">
    <location>
        <begin position="309"/>
        <end position="318"/>
    </location>
</feature>
<feature type="region of interest" description="Disordered" evidence="1">
    <location>
        <begin position="425"/>
        <end position="451"/>
    </location>
</feature>
<evidence type="ECO:0000256" key="1">
    <source>
        <dbReference type="SAM" id="MobiDB-lite"/>
    </source>
</evidence>
<dbReference type="GO" id="GO:0003676">
    <property type="term" value="F:nucleic acid binding"/>
    <property type="evidence" value="ECO:0007669"/>
    <property type="project" value="InterPro"/>
</dbReference>
<feature type="compositionally biased region" description="Acidic residues" evidence="1">
    <location>
        <begin position="53"/>
        <end position="92"/>
    </location>
</feature>
<evidence type="ECO:0000259" key="2">
    <source>
        <dbReference type="PROSITE" id="PS50994"/>
    </source>
</evidence>
<feature type="compositionally biased region" description="Low complexity" evidence="1">
    <location>
        <begin position="439"/>
        <end position="451"/>
    </location>
</feature>
<dbReference type="PROSITE" id="PS50994">
    <property type="entry name" value="INTEGRASE"/>
    <property type="match status" value="1"/>
</dbReference>
<dbReference type="PANTHER" id="PTHR45835">
    <property type="entry name" value="YALI0A06105P"/>
    <property type="match status" value="1"/>
</dbReference>
<sequence length="890" mass="100479">LDFVMSDSEDSTVTYTKLSSPFEDLSNVGYLRVMPLPTAVSPTADSPGYITESDPEEDPVDYPTDRDDEEDESFRDDADDEEEDEDEDEEEKEEHLALTDSIPPRAYHATARIAESPSTSHPLPLPPPIVLLYTRASMAMMRAAAPSTYILAPQSETPPSGTSPLLSITLPTSSPPLLLPSTGYRADALEVTLPPQKWLCIALGPRFKVEECSSAPTARPTGGFRADYGFVSTLDVEVRRDPDREIDDRLLMSSQLNSLRRGRRSHSRIARLMESEAIASRKAWVQSMDASDTICSKTQMAALQSQQRPARDPTHPDVPEEAGGRSNLHQTFIQYVGINIEAYESLTPMRKMKSGDAGVKNSILTPGGNKKRRHHRIESDKIENYVGGLPDMIHGSVMASKPKIMQDAVEFVTELMDKKIRTFAERQTENKRKSEDNSRNNQNQQQQNKRQNTIKAYTDGVGHLAHDCRSPTNANTANNQRGTRAGENDNALAKVYVVGNARINPDSNIFTGSTLGAFRQRLHKAQFLTLTSFGLICQEEGWIILNMHRLPRTEQADGEESNIKEHEEHLKEILEFLKKEELYVKFCKCEFWIPKLPKSSQGYDTIWVIVDLLTKSAIFVPTRETDPIEKLARMYLKEVVTRHGIHVSVICDRDPRFSSNFWRSLQKALGTSLDTSTAYHPQTNGQSERTIQTLKVMMHACVIDFRNGWVNHFPLVEFSYNNSYHASIKAAPLLKHFTVESVVHISVGPRLEYFNSSRKPLEFQVGDRVMLKVSPWKGVVCFGKQGKLNPRYVGPFKVLEKVGFVAYKLELPQELSRVHNTFHVSNLEKCYFNDPLVVLLDGLHRSGILIVKVRWNSRRGPEFTWEREDQFQKKYPHLFTKTAPSSSAAS</sequence>
<dbReference type="PANTHER" id="PTHR45835:SF99">
    <property type="entry name" value="CHROMO DOMAIN-CONTAINING PROTEIN-RELATED"/>
    <property type="match status" value="1"/>
</dbReference>